<dbReference type="AlphaFoldDB" id="A0A318LD55"/>
<proteinExistence type="predicted"/>
<accession>A0A318LD55</accession>
<reference evidence="1 2" key="1">
    <citation type="submission" date="2016-07" db="EMBL/GenBank/DDBJ databases">
        <title>Draft genome sequence of Prauserella sp. YIM 121212, isolated from alkaline soil.</title>
        <authorList>
            <person name="Ruckert C."/>
            <person name="Albersmeier A."/>
            <person name="Jiang C.-L."/>
            <person name="Jiang Y."/>
            <person name="Kalinowski J."/>
            <person name="Schneider O."/>
            <person name="Winkler A."/>
            <person name="Zotchev S.B."/>
        </authorList>
    </citation>
    <scope>NUCLEOTIDE SEQUENCE [LARGE SCALE GENOMIC DNA]</scope>
    <source>
        <strain evidence="1 2">YIM 121212</strain>
    </source>
</reference>
<evidence type="ECO:0000313" key="2">
    <source>
        <dbReference type="Proteomes" id="UP000247892"/>
    </source>
</evidence>
<evidence type="ECO:0000313" key="1">
    <source>
        <dbReference type="EMBL" id="PXY18220.1"/>
    </source>
</evidence>
<gene>
    <name evidence="1" type="ORF">BA062_35765</name>
</gene>
<sequence length="62" mass="6677">MAIVDRTATARARIAPLASAMPVPNVNTPTAGWIQLQLLRSKTNVPSGPMTRCWFATKATKP</sequence>
<comment type="caution">
    <text evidence="1">The sequence shown here is derived from an EMBL/GenBank/DDBJ whole genome shotgun (WGS) entry which is preliminary data.</text>
</comment>
<organism evidence="1 2">
    <name type="scientific">Prauserella flavalba</name>
    <dbReference type="NCBI Taxonomy" id="1477506"/>
    <lineage>
        <taxon>Bacteria</taxon>
        <taxon>Bacillati</taxon>
        <taxon>Actinomycetota</taxon>
        <taxon>Actinomycetes</taxon>
        <taxon>Pseudonocardiales</taxon>
        <taxon>Pseudonocardiaceae</taxon>
        <taxon>Prauserella</taxon>
    </lineage>
</organism>
<dbReference type="EMBL" id="MASU01000022">
    <property type="protein sequence ID" value="PXY18220.1"/>
    <property type="molecule type" value="Genomic_DNA"/>
</dbReference>
<protein>
    <submittedName>
        <fullName evidence="1">Uncharacterized protein</fullName>
    </submittedName>
</protein>
<keyword evidence="2" id="KW-1185">Reference proteome</keyword>
<dbReference type="Proteomes" id="UP000247892">
    <property type="component" value="Unassembled WGS sequence"/>
</dbReference>
<name>A0A318LD55_9PSEU</name>